<dbReference type="InterPro" id="IPR011990">
    <property type="entry name" value="TPR-like_helical_dom_sf"/>
</dbReference>
<feature type="repeat" description="PPR" evidence="3">
    <location>
        <begin position="737"/>
        <end position="771"/>
    </location>
</feature>
<reference evidence="5" key="2">
    <citation type="journal article" date="2024" name="Plant">
        <title>Genomic evolution and insights into agronomic trait innovations of Sesamum species.</title>
        <authorList>
            <person name="Miao H."/>
            <person name="Wang L."/>
            <person name="Qu L."/>
            <person name="Liu H."/>
            <person name="Sun Y."/>
            <person name="Le M."/>
            <person name="Wang Q."/>
            <person name="Wei S."/>
            <person name="Zheng Y."/>
            <person name="Lin W."/>
            <person name="Duan Y."/>
            <person name="Cao H."/>
            <person name="Xiong S."/>
            <person name="Wang X."/>
            <person name="Wei L."/>
            <person name="Li C."/>
            <person name="Ma Q."/>
            <person name="Ju M."/>
            <person name="Zhao R."/>
            <person name="Li G."/>
            <person name="Mu C."/>
            <person name="Tian Q."/>
            <person name="Mei H."/>
            <person name="Zhang T."/>
            <person name="Gao T."/>
            <person name="Zhang H."/>
        </authorList>
    </citation>
    <scope>NUCLEOTIDE SEQUENCE</scope>
    <source>
        <strain evidence="5">KEN1</strain>
    </source>
</reference>
<dbReference type="AlphaFoldDB" id="A0AAW2XKQ0"/>
<evidence type="ECO:0000256" key="4">
    <source>
        <dbReference type="SAM" id="MobiDB-lite"/>
    </source>
</evidence>
<proteinExistence type="inferred from homology"/>
<comment type="similarity">
    <text evidence="1">Belongs to the PPR family. P subfamily.</text>
</comment>
<gene>
    <name evidence="5" type="ORF">Slati_1320200</name>
</gene>
<dbReference type="Pfam" id="PF13041">
    <property type="entry name" value="PPR_2"/>
    <property type="match status" value="6"/>
</dbReference>
<dbReference type="Pfam" id="PF01535">
    <property type="entry name" value="PPR"/>
    <property type="match status" value="1"/>
</dbReference>
<dbReference type="Gene3D" id="1.25.40.10">
    <property type="entry name" value="Tetratricopeptide repeat domain"/>
    <property type="match status" value="6"/>
</dbReference>
<evidence type="ECO:0000313" key="5">
    <source>
        <dbReference type="EMBL" id="KAL0453421.1"/>
    </source>
</evidence>
<feature type="repeat" description="PPR" evidence="3">
    <location>
        <begin position="422"/>
        <end position="456"/>
    </location>
</feature>
<dbReference type="Pfam" id="PF13812">
    <property type="entry name" value="PPR_3"/>
    <property type="match status" value="1"/>
</dbReference>
<dbReference type="PANTHER" id="PTHR47936">
    <property type="entry name" value="PPR_LONG DOMAIN-CONTAINING PROTEIN"/>
    <property type="match status" value="1"/>
</dbReference>
<feature type="repeat" description="PPR" evidence="3">
    <location>
        <begin position="457"/>
        <end position="491"/>
    </location>
</feature>
<feature type="repeat" description="PPR" evidence="3">
    <location>
        <begin position="562"/>
        <end position="596"/>
    </location>
</feature>
<feature type="region of interest" description="Disordered" evidence="4">
    <location>
        <begin position="1"/>
        <end position="52"/>
    </location>
</feature>
<dbReference type="PANTHER" id="PTHR47936:SF1">
    <property type="entry name" value="PENTATRICOPEPTIDE REPEAT-CONTAINING PROTEIN GUN1, CHLOROPLASTIC"/>
    <property type="match status" value="1"/>
</dbReference>
<protein>
    <submittedName>
        <fullName evidence="5">Pentatricopeptide repeat-containing protein, chloroplastic</fullName>
    </submittedName>
</protein>
<dbReference type="Pfam" id="PF12854">
    <property type="entry name" value="PPR_1"/>
    <property type="match status" value="1"/>
</dbReference>
<evidence type="ECO:0000256" key="1">
    <source>
        <dbReference type="ARBA" id="ARBA00007626"/>
    </source>
</evidence>
<evidence type="ECO:0000256" key="2">
    <source>
        <dbReference type="ARBA" id="ARBA00022737"/>
    </source>
</evidence>
<reference evidence="5" key="1">
    <citation type="submission" date="2020-06" db="EMBL/GenBank/DDBJ databases">
        <authorList>
            <person name="Li T."/>
            <person name="Hu X."/>
            <person name="Zhang T."/>
            <person name="Song X."/>
            <person name="Zhang H."/>
            <person name="Dai N."/>
            <person name="Sheng W."/>
            <person name="Hou X."/>
            <person name="Wei L."/>
        </authorList>
    </citation>
    <scope>NUCLEOTIDE SEQUENCE</scope>
    <source>
        <strain evidence="5">KEN1</strain>
        <tissue evidence="5">Leaf</tissue>
    </source>
</reference>
<feature type="repeat" description="PPR" evidence="3">
    <location>
        <begin position="772"/>
        <end position="806"/>
    </location>
</feature>
<feature type="repeat" description="PPR" evidence="3">
    <location>
        <begin position="260"/>
        <end position="295"/>
    </location>
</feature>
<feature type="repeat" description="PPR" evidence="3">
    <location>
        <begin position="632"/>
        <end position="666"/>
    </location>
</feature>
<comment type="caution">
    <text evidence="5">The sequence shown here is derived from an EMBL/GenBank/DDBJ whole genome shotgun (WGS) entry which is preliminary data.</text>
</comment>
<feature type="repeat" description="PPR" evidence="3">
    <location>
        <begin position="667"/>
        <end position="701"/>
    </location>
</feature>
<feature type="repeat" description="PPR" evidence="3">
    <location>
        <begin position="296"/>
        <end position="330"/>
    </location>
</feature>
<evidence type="ECO:0000256" key="3">
    <source>
        <dbReference type="PROSITE-ProRule" id="PRU00708"/>
    </source>
</evidence>
<feature type="repeat" description="PPR" evidence="3">
    <location>
        <begin position="702"/>
        <end position="736"/>
    </location>
</feature>
<feature type="repeat" description="PPR" evidence="3">
    <location>
        <begin position="387"/>
        <end position="421"/>
    </location>
</feature>
<feature type="compositionally biased region" description="Low complexity" evidence="4">
    <location>
        <begin position="31"/>
        <end position="50"/>
    </location>
</feature>
<dbReference type="PROSITE" id="PS51375">
    <property type="entry name" value="PPR"/>
    <property type="match status" value="15"/>
</dbReference>
<feature type="repeat" description="PPR" evidence="3">
    <location>
        <begin position="225"/>
        <end position="259"/>
    </location>
</feature>
<dbReference type="EMBL" id="JACGWN010000004">
    <property type="protein sequence ID" value="KAL0453421.1"/>
    <property type="molecule type" value="Genomic_DNA"/>
</dbReference>
<feature type="repeat" description="PPR" evidence="3">
    <location>
        <begin position="527"/>
        <end position="561"/>
    </location>
</feature>
<dbReference type="InterPro" id="IPR002885">
    <property type="entry name" value="PPR_rpt"/>
</dbReference>
<sequence length="824" mass="92845">MEGTLFPNRPTLPVQPTKPASNPNHQRLKFNTSTLPLPPLQQQQQSSNSSHSFPLDSLLQHLLHISSPVKSSLTSSHIVPSHNHDSLSAHFRKDDGSSVATQRIGESSVKDEASLDFLPLKCKLLLNSILGQPISSLRSFFDSARFELLQEVDLMSLLKGLDVSGNSDKAILLFEWVVVNLDVSNSDKLDNQIIELMVKILGRESQHSVTSKLFDVIPVKEFALDVRAWTTILHAYSRSGKYEKAIALFDFMKCRGSCPTLVTYNVMLDVYGKKGRSWDKVLELLDEMRSVGLEFDEFTCSTVISACGREGLLEEAKSFFDGLKLNGYVPGTVTYNALLQVYGKAGIYNEALSVLKEMEEKNCPPDGFLEEGAALIGTMTQKGIMPNAVTYTTVIDAYGKAGKEDKALNLLEQMKKSGCVPNVCTYNSILGMLGKKSRIEEMMKIISDMKSNGCTPNRVTWNTMLAMCGNRGMHKYVNRVFHEMKNCGFEPDRDTFNTLISAYGRCGSQINAGKMHDEMIKAGFSPCITTYNSFLNALARRGDWRAAESVILDMRNKGFKPNETTYSLMLHSYSKGGNIRGVERIAKEIYDGHIFPSWMLLRTLILANFKCRSLRGMERAFQEFLKNGYKPDLVLINSMISIFARNKMYERAHEMLHFIRECGLQPDLVTYNSLMDMYARAGECWKAQEVLNGLVEGGGRPDLVSYNTVIKGFCRQGLMQEAMRTFTEMTNRGIRPCIVTYNTFIAGFAGRGFFQEVDEVISYMIQHNCRPNELTYNTVVDGYCKAKRYKDAMDFVSTIKEKDTTYSEQALQRLVYRVRENMES</sequence>
<feature type="repeat" description="PPR" evidence="3">
    <location>
        <begin position="492"/>
        <end position="526"/>
    </location>
</feature>
<organism evidence="5">
    <name type="scientific">Sesamum latifolium</name>
    <dbReference type="NCBI Taxonomy" id="2727402"/>
    <lineage>
        <taxon>Eukaryota</taxon>
        <taxon>Viridiplantae</taxon>
        <taxon>Streptophyta</taxon>
        <taxon>Embryophyta</taxon>
        <taxon>Tracheophyta</taxon>
        <taxon>Spermatophyta</taxon>
        <taxon>Magnoliopsida</taxon>
        <taxon>eudicotyledons</taxon>
        <taxon>Gunneridae</taxon>
        <taxon>Pentapetalae</taxon>
        <taxon>asterids</taxon>
        <taxon>lamiids</taxon>
        <taxon>Lamiales</taxon>
        <taxon>Pedaliaceae</taxon>
        <taxon>Sesamum</taxon>
    </lineage>
</organism>
<dbReference type="FunFam" id="1.25.40.10:FF:000530">
    <property type="entry name" value="Pentatricopeptide repeat-containing protein At1g74850, chloroplastic"/>
    <property type="match status" value="1"/>
</dbReference>
<dbReference type="NCBIfam" id="TIGR00756">
    <property type="entry name" value="PPR"/>
    <property type="match status" value="12"/>
</dbReference>
<feature type="repeat" description="PPR" evidence="3">
    <location>
        <begin position="331"/>
        <end position="365"/>
    </location>
</feature>
<name>A0AAW2XKQ0_9LAMI</name>
<keyword evidence="2" id="KW-0677">Repeat</keyword>
<accession>A0AAW2XKQ0</accession>